<dbReference type="OrthoDB" id="66881at2759"/>
<keyword evidence="6" id="KW-0560">Oxidoreductase</keyword>
<protein>
    <submittedName>
        <fullName evidence="7">Pentalenolactone D synthase</fullName>
    </submittedName>
</protein>
<comment type="cofactor">
    <cofactor evidence="1">
        <name>FAD</name>
        <dbReference type="ChEBI" id="CHEBI:57692"/>
    </cofactor>
</comment>
<dbReference type="SUPFAM" id="SSF51905">
    <property type="entry name" value="FAD/NAD(P)-binding domain"/>
    <property type="match status" value="2"/>
</dbReference>
<dbReference type="GO" id="GO:0016491">
    <property type="term" value="F:oxidoreductase activity"/>
    <property type="evidence" value="ECO:0007669"/>
    <property type="project" value="UniProtKB-KW"/>
</dbReference>
<dbReference type="InterPro" id="IPR036188">
    <property type="entry name" value="FAD/NAD-bd_sf"/>
</dbReference>
<keyword evidence="8" id="KW-1185">Reference proteome</keyword>
<dbReference type="STRING" id="150374.A0A0N0RTQ6"/>
<keyword evidence="3" id="KW-0285">Flavoprotein</keyword>
<comment type="similarity">
    <text evidence="2">Belongs to the FAD-binding monooxygenase family.</text>
</comment>
<proteinExistence type="inferred from homology"/>
<dbReference type="Gene3D" id="3.50.50.60">
    <property type="entry name" value="FAD/NAD(P)-binding domain"/>
    <property type="match status" value="2"/>
</dbReference>
<dbReference type="AlphaFoldDB" id="A0A0N0RTQ6"/>
<reference evidence="7 8" key="1">
    <citation type="submission" date="2015-07" db="EMBL/GenBank/DDBJ databases">
        <title>The genome of the fungus Escovopsis weberi, a specialized disease agent of ant agriculture.</title>
        <authorList>
            <person name="de Man T.J."/>
            <person name="Stajich J.E."/>
            <person name="Kubicek C.P."/>
            <person name="Chenthamara K."/>
            <person name="Atanasova L."/>
            <person name="Druzhinina I.S."/>
            <person name="Birnbaum S."/>
            <person name="Barribeau S.M."/>
            <person name="Teiling C."/>
            <person name="Suen G."/>
            <person name="Currie C."/>
            <person name="Gerardo N.M."/>
        </authorList>
    </citation>
    <scope>NUCLEOTIDE SEQUENCE [LARGE SCALE GENOMIC DNA]</scope>
</reference>
<dbReference type="PANTHER" id="PTHR43098:SF2">
    <property type="entry name" value="FAD-BINDING MONOOXYGENASE AUSB-RELATED"/>
    <property type="match status" value="1"/>
</dbReference>
<evidence type="ECO:0000256" key="2">
    <source>
        <dbReference type="ARBA" id="ARBA00010139"/>
    </source>
</evidence>
<sequence length="665" mass="74663">MTVTCEDHRGVAGRLAAVSAIYEEEKQKRRRLDGTELTQYVELSDLTCPALASLNNDPFVDHAALNAQAPRLLDGDEVKVLIMGAGFSSLITWVRLVQAGVFQPDDMCIVDQAGGFGGTWYWNRYPGLMCDFQSYMYLPFLEETGYMPKHRYSHGHEILEYANLVAEKWGAAGRAVFRTRIHSKVWDEESKRWIVSMVQDRGPGEEPLQIKVKSQFVVWAGGLFSHPKVPRVEGMEDFQGTMMHSCRWDYQLSGGTHGNPELTKLKGKRVGIVGTGATAVQLVPELAKWADELYVFQRTPAGIDMRGQAPTDEKWFREMSAEKGWGRDVSAQWQRYFNRYEDAKPVLHDGWNDIKGFLHFVGGYHEKSLTLEEVPGLVQDLMREDLPRLERLRAQIDTIVKDKKTADGLKPWYPSWCKRPLFHDEYLSTFNRPNVTLVDTAGKGISRMTGRGVVANDEEFELDFVVFSTGYRPVAANWFDPSLRTDCAIVGRDGLAISDKWATKGPSSMHSAFVHGFPNMMFIRPDQSAVSPNFLYGMDVSARHVAHVLCEAFRRVELAHYDGGDAGRTEAGAGGRGISKGRMTVEATERGEDEYVELLLSDALWGGPLGVCGPNYSNLEGSALTEEGAQKMMRSAAYMRGCVDYERMLEEWRAEGSLQGLDISW</sequence>
<dbReference type="InterPro" id="IPR050775">
    <property type="entry name" value="FAD-binding_Monooxygenases"/>
</dbReference>
<evidence type="ECO:0000256" key="3">
    <source>
        <dbReference type="ARBA" id="ARBA00022630"/>
    </source>
</evidence>
<name>A0A0N0RTQ6_ESCWE</name>
<evidence type="ECO:0000256" key="1">
    <source>
        <dbReference type="ARBA" id="ARBA00001974"/>
    </source>
</evidence>
<gene>
    <name evidence="7" type="ORF">ESCO_004450</name>
</gene>
<dbReference type="Proteomes" id="UP000053831">
    <property type="component" value="Unassembled WGS sequence"/>
</dbReference>
<comment type="caution">
    <text evidence="7">The sequence shown here is derived from an EMBL/GenBank/DDBJ whole genome shotgun (WGS) entry which is preliminary data.</text>
</comment>
<evidence type="ECO:0000256" key="6">
    <source>
        <dbReference type="ARBA" id="ARBA00023002"/>
    </source>
</evidence>
<accession>A0A0N0RTQ6</accession>
<keyword evidence="5" id="KW-0521">NADP</keyword>
<evidence type="ECO:0000256" key="4">
    <source>
        <dbReference type="ARBA" id="ARBA00022827"/>
    </source>
</evidence>
<organism evidence="7 8">
    <name type="scientific">Escovopsis weberi</name>
    <dbReference type="NCBI Taxonomy" id="150374"/>
    <lineage>
        <taxon>Eukaryota</taxon>
        <taxon>Fungi</taxon>
        <taxon>Dikarya</taxon>
        <taxon>Ascomycota</taxon>
        <taxon>Pezizomycotina</taxon>
        <taxon>Sordariomycetes</taxon>
        <taxon>Hypocreomycetidae</taxon>
        <taxon>Hypocreales</taxon>
        <taxon>Hypocreaceae</taxon>
        <taxon>Escovopsis</taxon>
    </lineage>
</organism>
<dbReference type="EMBL" id="LGSR01000013">
    <property type="protein sequence ID" value="KOS20772.1"/>
    <property type="molecule type" value="Genomic_DNA"/>
</dbReference>
<evidence type="ECO:0000256" key="5">
    <source>
        <dbReference type="ARBA" id="ARBA00022857"/>
    </source>
</evidence>
<evidence type="ECO:0000313" key="7">
    <source>
        <dbReference type="EMBL" id="KOS20772.1"/>
    </source>
</evidence>
<keyword evidence="4" id="KW-0274">FAD</keyword>
<evidence type="ECO:0000313" key="8">
    <source>
        <dbReference type="Proteomes" id="UP000053831"/>
    </source>
</evidence>
<dbReference type="PANTHER" id="PTHR43098">
    <property type="entry name" value="L-ORNITHINE N(5)-MONOOXYGENASE-RELATED"/>
    <property type="match status" value="1"/>
</dbReference>